<accession>G4T730</accession>
<dbReference type="EMBL" id="CAFZ01000009">
    <property type="protein sequence ID" value="CCA67120.1"/>
    <property type="molecule type" value="Genomic_DNA"/>
</dbReference>
<proteinExistence type="predicted"/>
<dbReference type="OrthoDB" id="10265489at2759"/>
<feature type="compositionally biased region" description="Gly residues" evidence="1">
    <location>
        <begin position="189"/>
        <end position="199"/>
    </location>
</feature>
<dbReference type="PANTHER" id="PTHR12847">
    <property type="entry name" value="ATP-BINDING CASSETTE ABC TRANSPORTER-RELATED"/>
    <property type="match status" value="1"/>
</dbReference>
<evidence type="ECO:0000259" key="2">
    <source>
        <dbReference type="Pfam" id="PF07933"/>
    </source>
</evidence>
<comment type="caution">
    <text evidence="3">The sequence shown here is derived from an EMBL/GenBank/DDBJ whole genome shotgun (WGS) entry which is preliminary data.</text>
</comment>
<dbReference type="OMA" id="NEGHRAQ"/>
<feature type="region of interest" description="Disordered" evidence="1">
    <location>
        <begin position="171"/>
        <end position="214"/>
    </location>
</feature>
<dbReference type="eggNOG" id="KOG2500">
    <property type="taxonomic scope" value="Eukaryota"/>
</dbReference>
<dbReference type="InParanoid" id="G4T730"/>
<dbReference type="GO" id="GO:0030125">
    <property type="term" value="C:clathrin vesicle coat"/>
    <property type="evidence" value="ECO:0007669"/>
    <property type="project" value="TreeGrafter"/>
</dbReference>
<feature type="compositionally biased region" description="Low complexity" evidence="1">
    <location>
        <begin position="171"/>
        <end position="188"/>
    </location>
</feature>
<dbReference type="SUPFAM" id="SSF50729">
    <property type="entry name" value="PH domain-like"/>
    <property type="match status" value="1"/>
</dbReference>
<evidence type="ECO:0000313" key="3">
    <source>
        <dbReference type="EMBL" id="CCA67120.1"/>
    </source>
</evidence>
<dbReference type="HOGENOM" id="CLU_069884_2_1_1"/>
<dbReference type="Proteomes" id="UP000007148">
    <property type="component" value="Unassembled WGS sequence"/>
</dbReference>
<dbReference type="PANTHER" id="PTHR12847:SF9">
    <property type="entry name" value="NECAP-LIKE PROTEIN CG9132"/>
    <property type="match status" value="1"/>
</dbReference>
<dbReference type="InterPro" id="IPR011993">
    <property type="entry name" value="PH-like_dom_sf"/>
</dbReference>
<dbReference type="STRING" id="1109443.G4T730"/>
<dbReference type="Gene3D" id="2.30.29.30">
    <property type="entry name" value="Pleckstrin-homology domain (PH domain)/Phosphotyrosine-binding domain (PTB)"/>
    <property type="match status" value="1"/>
</dbReference>
<name>G4T730_SERID</name>
<dbReference type="CDD" id="cd13228">
    <property type="entry name" value="PHear_NECAP"/>
    <property type="match status" value="1"/>
</dbReference>
<evidence type="ECO:0000313" key="4">
    <source>
        <dbReference type="Proteomes" id="UP000007148"/>
    </source>
</evidence>
<keyword evidence="4" id="KW-1185">Reference proteome</keyword>
<dbReference type="AlphaFoldDB" id="G4T730"/>
<organism evidence="3 4">
    <name type="scientific">Serendipita indica (strain DSM 11827)</name>
    <name type="common">Root endophyte fungus</name>
    <name type="synonym">Piriformospora indica</name>
    <dbReference type="NCBI Taxonomy" id="1109443"/>
    <lineage>
        <taxon>Eukaryota</taxon>
        <taxon>Fungi</taxon>
        <taxon>Dikarya</taxon>
        <taxon>Basidiomycota</taxon>
        <taxon>Agaricomycotina</taxon>
        <taxon>Agaricomycetes</taxon>
        <taxon>Sebacinales</taxon>
        <taxon>Serendipitaceae</taxon>
        <taxon>Serendipita</taxon>
    </lineage>
</organism>
<reference evidence="3 4" key="1">
    <citation type="journal article" date="2011" name="PLoS Pathog.">
        <title>Endophytic Life Strategies Decoded by Genome and Transcriptome Analyses of the Mutualistic Root Symbiont Piriformospora indica.</title>
        <authorList>
            <person name="Zuccaro A."/>
            <person name="Lahrmann U."/>
            <person name="Guldener U."/>
            <person name="Langen G."/>
            <person name="Pfiffi S."/>
            <person name="Biedenkopf D."/>
            <person name="Wong P."/>
            <person name="Samans B."/>
            <person name="Grimm C."/>
            <person name="Basiewicz M."/>
            <person name="Murat C."/>
            <person name="Martin F."/>
            <person name="Kogel K.H."/>
        </authorList>
    </citation>
    <scope>NUCLEOTIDE SEQUENCE [LARGE SCALE GENOMIC DNA]</scope>
    <source>
        <strain evidence="3 4">DSM 11827</strain>
    </source>
</reference>
<feature type="domain" description="NECAP PHear" evidence="2">
    <location>
        <begin position="28"/>
        <end position="173"/>
    </location>
</feature>
<gene>
    <name evidence="3" type="ORF">PIIN_00954</name>
</gene>
<protein>
    <recommendedName>
        <fullName evidence="2">NECAP PHear domain-containing protein</fullName>
    </recommendedName>
</protein>
<dbReference type="Pfam" id="PF07933">
    <property type="entry name" value="DUF1681"/>
    <property type="match status" value="1"/>
</dbReference>
<sequence length="214" mass="22588">MSLFDGDDEIESVLFVQPEISGPANGIVRRLQGTATVPEYIAAEWGLENPLWKGRLRILEKASTGVTIVLEDGQTGAPFARAPYTDDGATVHPVLDSSRYFVLRVQDPATGNKAYIGIGFTDRSGSFDFNVALQDYTKRKNAPAKLEEEAKVQASTPKVDYSLKEGQTFKISIPGSKGASSSSSASVFGSGGSSGGGGAVPLLPPPPPGGTRRR</sequence>
<feature type="compositionally biased region" description="Pro residues" evidence="1">
    <location>
        <begin position="202"/>
        <end position="214"/>
    </location>
</feature>
<dbReference type="GO" id="GO:0006897">
    <property type="term" value="P:endocytosis"/>
    <property type="evidence" value="ECO:0007669"/>
    <property type="project" value="InterPro"/>
</dbReference>
<dbReference type="InterPro" id="IPR012466">
    <property type="entry name" value="NECAP_PHear"/>
</dbReference>
<evidence type="ECO:0000256" key="1">
    <source>
        <dbReference type="SAM" id="MobiDB-lite"/>
    </source>
</evidence>